<evidence type="ECO:0008006" key="4">
    <source>
        <dbReference type="Google" id="ProtNLM"/>
    </source>
</evidence>
<name>A0A291QPI6_9BACT</name>
<dbReference type="EMBL" id="CP023777">
    <property type="protein sequence ID" value="ATL45803.1"/>
    <property type="molecule type" value="Genomic_DNA"/>
</dbReference>
<dbReference type="Proteomes" id="UP000220133">
    <property type="component" value="Chromosome"/>
</dbReference>
<evidence type="ECO:0000256" key="1">
    <source>
        <dbReference type="SAM" id="SignalP"/>
    </source>
</evidence>
<dbReference type="KEGG" id="cbae:COR50_00745"/>
<reference evidence="2 3" key="1">
    <citation type="submission" date="2017-10" db="EMBL/GenBank/DDBJ databases">
        <title>Paenichitinophaga pekingensis gen. nov., sp. nov., isolated from activated sludge.</title>
        <authorList>
            <person name="Jin D."/>
            <person name="Kong X."/>
            <person name="Deng Y."/>
            <person name="Bai Z."/>
        </authorList>
    </citation>
    <scope>NUCLEOTIDE SEQUENCE [LARGE SCALE GENOMIC DNA]</scope>
    <source>
        <strain evidence="2 3">13</strain>
    </source>
</reference>
<gene>
    <name evidence="2" type="ORF">COR50_00745</name>
</gene>
<accession>A0A291QPI6</accession>
<evidence type="ECO:0000313" key="3">
    <source>
        <dbReference type="Proteomes" id="UP000220133"/>
    </source>
</evidence>
<keyword evidence="1" id="KW-0732">Signal</keyword>
<dbReference type="OrthoDB" id="9766750at2"/>
<dbReference type="RefSeq" id="WP_098192193.1">
    <property type="nucleotide sequence ID" value="NZ_CP023777.1"/>
</dbReference>
<keyword evidence="3" id="KW-1185">Reference proteome</keyword>
<dbReference type="AlphaFoldDB" id="A0A291QPI6"/>
<sequence length="674" mass="77723">MAKVIILLLLLATWNQLMAQEERETDLYGAWEDRYQEQSELLEQEEDVQDRLYWLQRKLALNRCSEGDLAALEILDPLQLEQFFLYKEQLGDLTSIYELQAIPHFDLFTIQRLLPYVKVGDDFEAYYSWKELFTKGNANITLRLGRTFPKARGFIAEDSISPHYRGDPFKSMLRFRYQLGGYASLNLLVEKDAGEQFIRSGKPDFSSFHLMIGKKGVLKQLIIGDYLVCLGQGLMQWQGMPAGKGNDLLSIKKSSAVLKPYTSPGEFYFYRGAAMTLGKRGYSLTTFFSRRKLDAIMEQDSSAGWRSSIQKTGYHRTILELEREKKLRQITAGASLSYHKRSLFVQANYLLERSATPFKAGNALYQYFKDTSARSQHLGISYQWNFRNLFAYGEYVYMRPGASAFINTCMLSFHAKLQAAILFRSYTPSYTAPHARAFGAQSTVSNETGFYMGLQYQFNKRVKISAYMDLYKFPWLKYRLSIPGAVGTDHMIVFLYQPSKAFMLRCRYKERSFMQDVTSAAHLKEISRFKQGQVRIESSWAWSPAFIMKQRMEVVNLIAANGTKQESWLGYGELRYKQGKLQVQYRFTCYETTEGGSNLYLTQGSSIFNNSLQQFNGRGVQHYLSGSYKINKKVQVWCALQQGKMTDGEGSGSGWDLVPGRNRWTVQWQLKWVL</sequence>
<proteinExistence type="predicted"/>
<evidence type="ECO:0000313" key="2">
    <source>
        <dbReference type="EMBL" id="ATL45803.1"/>
    </source>
</evidence>
<feature type="signal peptide" evidence="1">
    <location>
        <begin position="1"/>
        <end position="19"/>
    </location>
</feature>
<protein>
    <recommendedName>
        <fullName evidence="4">Helix-hairpin-helix DNA-binding motif class 1 domain-containing protein</fullName>
    </recommendedName>
</protein>
<dbReference type="SUPFAM" id="SSF56935">
    <property type="entry name" value="Porins"/>
    <property type="match status" value="1"/>
</dbReference>
<organism evidence="2 3">
    <name type="scientific">Chitinophaga caeni</name>
    <dbReference type="NCBI Taxonomy" id="2029983"/>
    <lineage>
        <taxon>Bacteria</taxon>
        <taxon>Pseudomonadati</taxon>
        <taxon>Bacteroidota</taxon>
        <taxon>Chitinophagia</taxon>
        <taxon>Chitinophagales</taxon>
        <taxon>Chitinophagaceae</taxon>
        <taxon>Chitinophaga</taxon>
    </lineage>
</organism>
<feature type="chain" id="PRO_5012810057" description="Helix-hairpin-helix DNA-binding motif class 1 domain-containing protein" evidence="1">
    <location>
        <begin position="20"/>
        <end position="674"/>
    </location>
</feature>